<evidence type="ECO:0000256" key="1">
    <source>
        <dbReference type="ARBA" id="ARBA00004294"/>
    </source>
</evidence>
<dbReference type="KEGG" id="foc:113206606"/>
<dbReference type="PANTHER" id="PTHR21508">
    <property type="entry name" value="MITOGUARDIN"/>
    <property type="match status" value="1"/>
</dbReference>
<evidence type="ECO:0000256" key="5">
    <source>
        <dbReference type="ARBA" id="ARBA00022989"/>
    </source>
</evidence>
<evidence type="ECO:0000256" key="6">
    <source>
        <dbReference type="ARBA" id="ARBA00023128"/>
    </source>
</evidence>
<evidence type="ECO:0000256" key="4">
    <source>
        <dbReference type="ARBA" id="ARBA00022787"/>
    </source>
</evidence>
<sequence length="530" mass="59352">MAGADQISPVVTGMKTLLPSTALLGRMSTQRIVIMSVTAGVAVLGILARYLRRRRRTVKPDYFRKYPRRFTKSTAYSIKSPNGDVLSQASGSTAAGGQGTRLSRRGSVLSMSTDRLSLPSSSVVGGAPGDARAPLAPQELGSLGMEALETAISYWYEVLEAYQQQSRAGATLAIPTAEEAEFTAHLQELLDDAYRLQEQGDQLFHDERSILFKAESSARGAGSVAASLSEYRSNTNTGMMSTPESFVSAQDEVADLRELDEFQDTFPGLDTLPLYKDALKKLEEEGGIPHRCLRTEMVHCNSDTEYLSKLHCVRLAFQYLFLDHSTWQWCADAGRQVLVDLLLFADKDPKDFLVAYEEMLEFLQELKHWEDVEKELSLKGVKAMTFFDVVMDYILMDAFDDLDNPPSSVTAVIQNRWLSNGFKETALATAVWSVLKAKRRMLKYPYGFMAHFYSISEHMSPLMAWGFLGPDEKLREVCYYFRDQVMGLLQDIFSFNKSRYTVVGELASDIFTHIKTRVDNISEKLSMTPG</sequence>
<evidence type="ECO:0000256" key="9">
    <source>
        <dbReference type="SAM" id="Phobius"/>
    </source>
</evidence>
<feature type="region of interest" description="Disordered" evidence="8">
    <location>
        <begin position="87"/>
        <end position="106"/>
    </location>
</feature>
<dbReference type="GO" id="GO:0005741">
    <property type="term" value="C:mitochondrial outer membrane"/>
    <property type="evidence" value="ECO:0007669"/>
    <property type="project" value="UniProtKB-SubCell"/>
</dbReference>
<evidence type="ECO:0000256" key="3">
    <source>
        <dbReference type="ARBA" id="ARBA00022692"/>
    </source>
</evidence>
<dbReference type="GO" id="GO:0008053">
    <property type="term" value="P:mitochondrial fusion"/>
    <property type="evidence" value="ECO:0007669"/>
    <property type="project" value="InterPro"/>
</dbReference>
<dbReference type="OrthoDB" id="8880065at2759"/>
<dbReference type="PANTHER" id="PTHR21508:SF5">
    <property type="entry name" value="MITOGUARDIN"/>
    <property type="match status" value="1"/>
</dbReference>
<evidence type="ECO:0000256" key="8">
    <source>
        <dbReference type="SAM" id="MobiDB-lite"/>
    </source>
</evidence>
<organism evidence="10 11">
    <name type="scientific">Frankliniella occidentalis</name>
    <name type="common">Western flower thrips</name>
    <name type="synonym">Euthrips occidentalis</name>
    <dbReference type="NCBI Taxonomy" id="133901"/>
    <lineage>
        <taxon>Eukaryota</taxon>
        <taxon>Metazoa</taxon>
        <taxon>Ecdysozoa</taxon>
        <taxon>Arthropoda</taxon>
        <taxon>Hexapoda</taxon>
        <taxon>Insecta</taxon>
        <taxon>Pterygota</taxon>
        <taxon>Neoptera</taxon>
        <taxon>Paraneoptera</taxon>
        <taxon>Thysanoptera</taxon>
        <taxon>Terebrantia</taxon>
        <taxon>Thripoidea</taxon>
        <taxon>Thripidae</taxon>
        <taxon>Frankliniella</taxon>
    </lineage>
</organism>
<keyword evidence="4" id="KW-1000">Mitochondrion outer membrane</keyword>
<dbReference type="CTD" id="31775"/>
<keyword evidence="3 9" id="KW-0812">Transmembrane</keyword>
<feature type="transmembrane region" description="Helical" evidence="9">
    <location>
        <begin position="32"/>
        <end position="51"/>
    </location>
</feature>
<dbReference type="AlphaFoldDB" id="A0A6J1SGT5"/>
<keyword evidence="5 9" id="KW-1133">Transmembrane helix</keyword>
<gene>
    <name evidence="11" type="primary">LOC113206606</name>
</gene>
<dbReference type="RefSeq" id="XP_026278550.1">
    <property type="nucleotide sequence ID" value="XM_026422765.2"/>
</dbReference>
<evidence type="ECO:0000313" key="11">
    <source>
        <dbReference type="RefSeq" id="XP_026278550.1"/>
    </source>
</evidence>
<accession>A0A6J1SGT5</accession>
<reference evidence="11" key="1">
    <citation type="submission" date="2025-08" db="UniProtKB">
        <authorList>
            <consortium name="RefSeq"/>
        </authorList>
    </citation>
    <scope>IDENTIFICATION</scope>
    <source>
        <tissue evidence="11">Whole organism</tissue>
    </source>
</reference>
<name>A0A6J1SGT5_FRAOC</name>
<keyword evidence="7 9" id="KW-0472">Membrane</keyword>
<dbReference type="GeneID" id="113206606"/>
<comment type="similarity">
    <text evidence="2">Belongs to the mitoguardin family.</text>
</comment>
<dbReference type="Proteomes" id="UP000504606">
    <property type="component" value="Unplaced"/>
</dbReference>
<evidence type="ECO:0000256" key="2">
    <source>
        <dbReference type="ARBA" id="ARBA00008969"/>
    </source>
</evidence>
<keyword evidence="10" id="KW-1185">Reference proteome</keyword>
<proteinExistence type="inferred from homology"/>
<keyword evidence="6" id="KW-0496">Mitochondrion</keyword>
<dbReference type="InterPro" id="IPR019392">
    <property type="entry name" value="Miga"/>
</dbReference>
<dbReference type="Pfam" id="PF10265">
    <property type="entry name" value="Miga"/>
    <property type="match status" value="1"/>
</dbReference>
<protein>
    <submittedName>
        <fullName evidence="11">Mitoguardin</fullName>
    </submittedName>
</protein>
<evidence type="ECO:0000256" key="7">
    <source>
        <dbReference type="ARBA" id="ARBA00023136"/>
    </source>
</evidence>
<evidence type="ECO:0000313" key="10">
    <source>
        <dbReference type="Proteomes" id="UP000504606"/>
    </source>
</evidence>
<comment type="subcellular location">
    <subcellularLocation>
        <location evidence="1">Mitochondrion outer membrane</location>
    </subcellularLocation>
</comment>